<proteinExistence type="inferred from homology"/>
<evidence type="ECO:0000256" key="3">
    <source>
        <dbReference type="SAM" id="MobiDB-lite"/>
    </source>
</evidence>
<dbReference type="PANTHER" id="PTHR37944:SF1">
    <property type="entry name" value="PORIN B"/>
    <property type="match status" value="1"/>
</dbReference>
<comment type="caution">
    <text evidence="4">The sequence shown here is derived from an EMBL/GenBank/DDBJ whole genome shotgun (WGS) entry which is preliminary data.</text>
</comment>
<reference evidence="4 5" key="1">
    <citation type="submission" date="2018-07" db="EMBL/GenBank/DDBJ databases">
        <title>Dyella monticola sp. nov. and Dyella psychrodurans sp. nov. isolated from monsoon evergreen broad-leaved forest soil of Dinghu Mountain, China.</title>
        <authorList>
            <person name="Gao Z."/>
            <person name="Qiu L."/>
        </authorList>
    </citation>
    <scope>NUCLEOTIDE SEQUENCE [LARGE SCALE GENOMIC DNA]</scope>
    <source>
        <strain evidence="4 5">4G-K06</strain>
    </source>
</reference>
<dbReference type="InterPro" id="IPR052932">
    <property type="entry name" value="OprB_Porin"/>
</dbReference>
<dbReference type="GO" id="GO:0015288">
    <property type="term" value="F:porin activity"/>
    <property type="evidence" value="ECO:0007669"/>
    <property type="project" value="InterPro"/>
</dbReference>
<evidence type="ECO:0000256" key="1">
    <source>
        <dbReference type="ARBA" id="ARBA00008769"/>
    </source>
</evidence>
<dbReference type="Gene3D" id="2.40.160.180">
    <property type="entry name" value="Carbohydrate-selective porin OprB"/>
    <property type="match status" value="1"/>
</dbReference>
<dbReference type="PANTHER" id="PTHR37944">
    <property type="entry name" value="PORIN B"/>
    <property type="match status" value="1"/>
</dbReference>
<dbReference type="EMBL" id="QRBE01000003">
    <property type="protein sequence ID" value="RDS82809.1"/>
    <property type="molecule type" value="Genomic_DNA"/>
</dbReference>
<dbReference type="RefSeq" id="WP_115494720.1">
    <property type="nucleotide sequence ID" value="NZ_QRBE01000003.1"/>
</dbReference>
<dbReference type="GO" id="GO:0008643">
    <property type="term" value="P:carbohydrate transport"/>
    <property type="evidence" value="ECO:0007669"/>
    <property type="project" value="InterPro"/>
</dbReference>
<dbReference type="GO" id="GO:0016020">
    <property type="term" value="C:membrane"/>
    <property type="evidence" value="ECO:0007669"/>
    <property type="project" value="InterPro"/>
</dbReference>
<dbReference type="InterPro" id="IPR007049">
    <property type="entry name" value="Carb-sel_porin_OprB"/>
</dbReference>
<accession>A0A370X337</accession>
<organism evidence="4 5">
    <name type="scientific">Dyella monticola</name>
    <dbReference type="NCBI Taxonomy" id="1927958"/>
    <lineage>
        <taxon>Bacteria</taxon>
        <taxon>Pseudomonadati</taxon>
        <taxon>Pseudomonadota</taxon>
        <taxon>Gammaproteobacteria</taxon>
        <taxon>Lysobacterales</taxon>
        <taxon>Rhodanobacteraceae</taxon>
        <taxon>Dyella</taxon>
    </lineage>
</organism>
<dbReference type="InterPro" id="IPR038673">
    <property type="entry name" value="OprB_sf"/>
</dbReference>
<evidence type="ECO:0000256" key="2">
    <source>
        <dbReference type="RuleBase" id="RU363072"/>
    </source>
</evidence>
<feature type="compositionally biased region" description="Polar residues" evidence="3">
    <location>
        <begin position="24"/>
        <end position="41"/>
    </location>
</feature>
<sequence length="472" mass="51706">MHRLSLRSSLYLLLLATVGAHAQSASTGTNSGTLANPSAMPTDTALLHPQPAPSRPALVQKLLNDGVNVRISLIDQYASNPTGGVHQGHTNVGQFNFGADLDLGQMFGLTGGSFHFTVYRDYGLSLNHLVTGTFTKQQYIYKNPYPRWHLGLFAYEQKLLNDRLDILVGRLGATTFYGHLVTNCQFQSGTVCGEPRIIVSEAGFSLLPSATWGTNIKYRPTTHTYVETGIFEVNPTTSASNGLDFSVASATGYTVPVEWAWTNADAQATRYPFELKAGAYVSNAPLSDPYYNTLGLSRGLYGGKPLVDHFVRDGVYLMGDRVVWRPDADSSRRLNVFGGIVQQLEEAEIMRQQIYTGVVLTAPFASRPDDTLGFSASEFELTPGERYYLRDARIKAGGTGTNATHQFAYDLTYSLHLVRGLELMPSIQYIVHPDNSELPNTPVLPKNLLVYGIGVRMDIGYMLGFLRAPAGD</sequence>
<name>A0A370X337_9GAMM</name>
<protein>
    <submittedName>
        <fullName evidence="4">Carbohydrate porin</fullName>
    </submittedName>
</protein>
<evidence type="ECO:0000313" key="5">
    <source>
        <dbReference type="Proteomes" id="UP000254258"/>
    </source>
</evidence>
<keyword evidence="5" id="KW-1185">Reference proteome</keyword>
<feature type="signal peptide" evidence="2">
    <location>
        <begin position="1"/>
        <end position="22"/>
    </location>
</feature>
<gene>
    <name evidence="4" type="ORF">DWU98_06570</name>
</gene>
<feature type="region of interest" description="Disordered" evidence="3">
    <location>
        <begin position="24"/>
        <end position="48"/>
    </location>
</feature>
<dbReference type="Pfam" id="PF04966">
    <property type="entry name" value="OprB"/>
    <property type="match status" value="1"/>
</dbReference>
<comment type="similarity">
    <text evidence="1 2">Belongs to the OprB family.</text>
</comment>
<dbReference type="AlphaFoldDB" id="A0A370X337"/>
<feature type="chain" id="PRO_5016487520" evidence="2">
    <location>
        <begin position="23"/>
        <end position="472"/>
    </location>
</feature>
<dbReference type="OrthoDB" id="177316at2"/>
<dbReference type="Proteomes" id="UP000254258">
    <property type="component" value="Unassembled WGS sequence"/>
</dbReference>
<evidence type="ECO:0000313" key="4">
    <source>
        <dbReference type="EMBL" id="RDS82809.1"/>
    </source>
</evidence>
<keyword evidence="2" id="KW-0732">Signal</keyword>